<name>A0AAE6SIQ0_AERME</name>
<proteinExistence type="predicted"/>
<protein>
    <submittedName>
        <fullName evidence="2">Uncharacterized protein</fullName>
    </submittedName>
</protein>
<dbReference type="Proteomes" id="UP000463871">
    <property type="component" value="Chromosome"/>
</dbReference>
<evidence type="ECO:0000313" key="2">
    <source>
        <dbReference type="EMBL" id="QHQ51328.1"/>
    </source>
</evidence>
<feature type="transmembrane region" description="Helical" evidence="1">
    <location>
        <begin position="12"/>
        <end position="30"/>
    </location>
</feature>
<keyword evidence="1" id="KW-0472">Membrane</keyword>
<dbReference type="AlphaFoldDB" id="A0AAE6SIQ0"/>
<keyword evidence="1" id="KW-1133">Transmembrane helix</keyword>
<sequence length="145" mass="17025">MNNESGNMGNDYIAIWGAVISTVLAIIKITEIWINHYRVSVIGDFNIRGRNESIIHIINLSNKPMIILYWELEWRKGMWPLRNFMMKTKNGLPNWESPSRRKLDSYDNWSLPLSGNDYFIIHDDKTLYIKLYIAGKLLPKVVRVK</sequence>
<evidence type="ECO:0000313" key="3">
    <source>
        <dbReference type="Proteomes" id="UP000463871"/>
    </source>
</evidence>
<accession>A0AAE6SIQ0</accession>
<dbReference type="RefSeq" id="WP_161507173.1">
    <property type="nucleotide sequence ID" value="NZ_CAWPID010000001.1"/>
</dbReference>
<gene>
    <name evidence="2" type="ORF">GWI30_10870</name>
</gene>
<evidence type="ECO:0000256" key="1">
    <source>
        <dbReference type="SAM" id="Phobius"/>
    </source>
</evidence>
<dbReference type="EMBL" id="CP047962">
    <property type="protein sequence ID" value="QHQ51328.1"/>
    <property type="molecule type" value="Genomic_DNA"/>
</dbReference>
<keyword evidence="1" id="KW-0812">Transmembrane</keyword>
<reference evidence="2 3" key="1">
    <citation type="submission" date="2020-01" db="EMBL/GenBank/DDBJ databases">
        <title>Complete genome of Aeromonas media MC64.</title>
        <authorList>
            <person name="Cao G."/>
            <person name="Fu J."/>
            <person name="Zhong C."/>
        </authorList>
    </citation>
    <scope>NUCLEOTIDE SEQUENCE [LARGE SCALE GENOMIC DNA]</scope>
    <source>
        <strain evidence="2 3">MC64</strain>
    </source>
</reference>
<organism evidence="2 3">
    <name type="scientific">Aeromonas media</name>
    <dbReference type="NCBI Taxonomy" id="651"/>
    <lineage>
        <taxon>Bacteria</taxon>
        <taxon>Pseudomonadati</taxon>
        <taxon>Pseudomonadota</taxon>
        <taxon>Gammaproteobacteria</taxon>
        <taxon>Aeromonadales</taxon>
        <taxon>Aeromonadaceae</taxon>
        <taxon>Aeromonas</taxon>
    </lineage>
</organism>